<dbReference type="EMBL" id="FMZV01000002">
    <property type="protein sequence ID" value="SDC52283.1"/>
    <property type="molecule type" value="Genomic_DNA"/>
</dbReference>
<proteinExistence type="predicted"/>
<name>A0A1G6M9U5_9RHOB</name>
<feature type="transmembrane region" description="Helical" evidence="5">
    <location>
        <begin position="105"/>
        <end position="123"/>
    </location>
</feature>
<gene>
    <name evidence="6" type="ORF">SAMN04488239_102432</name>
</gene>
<evidence type="ECO:0000256" key="3">
    <source>
        <dbReference type="ARBA" id="ARBA00022989"/>
    </source>
</evidence>
<evidence type="ECO:0000256" key="2">
    <source>
        <dbReference type="ARBA" id="ARBA00022692"/>
    </source>
</evidence>
<keyword evidence="3 5" id="KW-1133">Transmembrane helix</keyword>
<sequence>MDATMAHWLLRFALSATFLFHGAKKVSHIPQTAEMFGLSPETMTVVTGVELVVPALLAVGGLTQSQVGDLLTRLAGLLAIVILVGAISVVHWGQWNFAPSETHPFGGMEFQVTLIAIALFFMIRGNDA</sequence>
<evidence type="ECO:0000313" key="7">
    <source>
        <dbReference type="Proteomes" id="UP000199628"/>
    </source>
</evidence>
<accession>A0A1G6M9U5</accession>
<dbReference type="OrthoDB" id="5796801at2"/>
<feature type="transmembrane region" description="Helical" evidence="5">
    <location>
        <begin position="74"/>
        <end position="93"/>
    </location>
</feature>
<comment type="subcellular location">
    <subcellularLocation>
        <location evidence="1">Membrane</location>
        <topology evidence="1">Multi-pass membrane protein</topology>
    </subcellularLocation>
</comment>
<dbReference type="Pfam" id="PF07681">
    <property type="entry name" value="DoxX"/>
    <property type="match status" value="1"/>
</dbReference>
<dbReference type="GO" id="GO:0016020">
    <property type="term" value="C:membrane"/>
    <property type="evidence" value="ECO:0007669"/>
    <property type="project" value="UniProtKB-SubCell"/>
</dbReference>
<evidence type="ECO:0000313" key="6">
    <source>
        <dbReference type="EMBL" id="SDC52283.1"/>
    </source>
</evidence>
<feature type="transmembrane region" description="Helical" evidence="5">
    <location>
        <begin position="41"/>
        <end position="62"/>
    </location>
</feature>
<organism evidence="6 7">
    <name type="scientific">Ruegeria marina</name>
    <dbReference type="NCBI Taxonomy" id="639004"/>
    <lineage>
        <taxon>Bacteria</taxon>
        <taxon>Pseudomonadati</taxon>
        <taxon>Pseudomonadota</taxon>
        <taxon>Alphaproteobacteria</taxon>
        <taxon>Rhodobacterales</taxon>
        <taxon>Roseobacteraceae</taxon>
        <taxon>Ruegeria</taxon>
    </lineage>
</organism>
<evidence type="ECO:0000256" key="4">
    <source>
        <dbReference type="ARBA" id="ARBA00023136"/>
    </source>
</evidence>
<reference evidence="7" key="1">
    <citation type="submission" date="2016-10" db="EMBL/GenBank/DDBJ databases">
        <authorList>
            <person name="Varghese N."/>
            <person name="Submissions S."/>
        </authorList>
    </citation>
    <scope>NUCLEOTIDE SEQUENCE [LARGE SCALE GENOMIC DNA]</scope>
    <source>
        <strain evidence="7">CGMCC 1.9108</strain>
    </source>
</reference>
<protein>
    <submittedName>
        <fullName evidence="6">Putative oxidoreductase</fullName>
    </submittedName>
</protein>
<evidence type="ECO:0000256" key="5">
    <source>
        <dbReference type="SAM" id="Phobius"/>
    </source>
</evidence>
<dbReference type="AlphaFoldDB" id="A0A1G6M9U5"/>
<keyword evidence="4 5" id="KW-0472">Membrane</keyword>
<keyword evidence="7" id="KW-1185">Reference proteome</keyword>
<evidence type="ECO:0000256" key="1">
    <source>
        <dbReference type="ARBA" id="ARBA00004141"/>
    </source>
</evidence>
<dbReference type="Proteomes" id="UP000199628">
    <property type="component" value="Unassembled WGS sequence"/>
</dbReference>
<dbReference type="STRING" id="639004.SAMN04488239_102432"/>
<dbReference type="InterPro" id="IPR032808">
    <property type="entry name" value="DoxX"/>
</dbReference>
<keyword evidence="2 5" id="KW-0812">Transmembrane</keyword>